<dbReference type="InterPro" id="IPR029057">
    <property type="entry name" value="PRTase-like"/>
</dbReference>
<dbReference type="STRING" id="77635.BISU_0510"/>
<dbReference type="InterPro" id="IPR051910">
    <property type="entry name" value="ComF/GntX_DNA_util-trans"/>
</dbReference>
<organism evidence="4 5">
    <name type="scientific">Bifidobacterium subtile</name>
    <dbReference type="NCBI Taxonomy" id="77635"/>
    <lineage>
        <taxon>Bacteria</taxon>
        <taxon>Bacillati</taxon>
        <taxon>Actinomycetota</taxon>
        <taxon>Actinomycetes</taxon>
        <taxon>Bifidobacteriales</taxon>
        <taxon>Bifidobacteriaceae</taxon>
        <taxon>Bifidobacterium</taxon>
    </lineage>
</organism>
<dbReference type="RefSeq" id="WP_024462884.1">
    <property type="nucleotide sequence ID" value="NZ_CP062939.1"/>
</dbReference>
<sequence>MDDDGDAGDGGFPRTSAAAGRRIMRSVLGAVLNAVLPRGCAGCDMPDMVLCPSCEAGFYCLRRYALEGEAAGFGYACAAYQGTARQAILAWKDHGDEECTRAFAQALAVLALRVGAEQAVRGRELLLVPAPSSRRSVRHRGRWHMLPLARRLARLLRERGINAHAAPVLTMRGVARKSVEMRGSSQRAGRVGGHIVMRRGANVEGSLVMLIDDIVTTGSTMRQCVGALRNGGAGVLTALALAQAGVSQTQPPTRSQMRRRPSCG</sequence>
<dbReference type="PANTHER" id="PTHR47505">
    <property type="entry name" value="DNA UTILIZATION PROTEIN YHGH"/>
    <property type="match status" value="1"/>
</dbReference>
<comment type="similarity">
    <text evidence="1">Belongs to the ComF/GntX family.</text>
</comment>
<dbReference type="SUPFAM" id="SSF53271">
    <property type="entry name" value="PRTase-like"/>
    <property type="match status" value="1"/>
</dbReference>
<name>A0A087E9Q2_9BIFI</name>
<dbReference type="GO" id="GO:0016740">
    <property type="term" value="F:transferase activity"/>
    <property type="evidence" value="ECO:0007669"/>
    <property type="project" value="UniProtKB-KW"/>
</dbReference>
<keyword evidence="5" id="KW-1185">Reference proteome</keyword>
<evidence type="ECO:0000313" key="5">
    <source>
        <dbReference type="Proteomes" id="UP000029055"/>
    </source>
</evidence>
<dbReference type="CDD" id="cd06223">
    <property type="entry name" value="PRTases_typeI"/>
    <property type="match status" value="1"/>
</dbReference>
<evidence type="ECO:0000259" key="3">
    <source>
        <dbReference type="Pfam" id="PF00156"/>
    </source>
</evidence>
<reference evidence="4 5" key="1">
    <citation type="submission" date="2014-03" db="EMBL/GenBank/DDBJ databases">
        <title>Genomics of Bifidobacteria.</title>
        <authorList>
            <person name="Ventura M."/>
            <person name="Milani C."/>
            <person name="Lugli G.A."/>
        </authorList>
    </citation>
    <scope>NUCLEOTIDE SEQUENCE [LARGE SCALE GENOMIC DNA]</scope>
    <source>
        <strain evidence="4 5">LMG 11597</strain>
    </source>
</reference>
<proteinExistence type="inferred from homology"/>
<dbReference type="Proteomes" id="UP000029055">
    <property type="component" value="Unassembled WGS sequence"/>
</dbReference>
<comment type="caution">
    <text evidence="4">The sequence shown here is derived from an EMBL/GenBank/DDBJ whole genome shotgun (WGS) entry which is preliminary data.</text>
</comment>
<gene>
    <name evidence="4" type="ORF">BISU_0510</name>
</gene>
<dbReference type="InterPro" id="IPR000836">
    <property type="entry name" value="PRTase_dom"/>
</dbReference>
<feature type="compositionally biased region" description="Polar residues" evidence="2">
    <location>
        <begin position="246"/>
        <end position="255"/>
    </location>
</feature>
<keyword evidence="4" id="KW-0808">Transferase</keyword>
<dbReference type="PANTHER" id="PTHR47505:SF1">
    <property type="entry name" value="DNA UTILIZATION PROTEIN YHGH"/>
    <property type="match status" value="1"/>
</dbReference>
<protein>
    <submittedName>
        <fullName evidence="4">Phosphoribosyl transferase</fullName>
    </submittedName>
</protein>
<feature type="region of interest" description="Disordered" evidence="2">
    <location>
        <begin position="245"/>
        <end position="264"/>
    </location>
</feature>
<dbReference type="Gene3D" id="3.40.50.2020">
    <property type="match status" value="1"/>
</dbReference>
<dbReference type="Pfam" id="PF00156">
    <property type="entry name" value="Pribosyltran"/>
    <property type="match status" value="1"/>
</dbReference>
<dbReference type="eggNOG" id="COG1040">
    <property type="taxonomic scope" value="Bacteria"/>
</dbReference>
<evidence type="ECO:0000256" key="2">
    <source>
        <dbReference type="SAM" id="MobiDB-lite"/>
    </source>
</evidence>
<feature type="domain" description="Phosphoribosyltransferase" evidence="3">
    <location>
        <begin position="147"/>
        <end position="242"/>
    </location>
</feature>
<evidence type="ECO:0000313" key="4">
    <source>
        <dbReference type="EMBL" id="KFJ04503.1"/>
    </source>
</evidence>
<dbReference type="EMBL" id="JGZR01000003">
    <property type="protein sequence ID" value="KFJ04503.1"/>
    <property type="molecule type" value="Genomic_DNA"/>
</dbReference>
<dbReference type="AlphaFoldDB" id="A0A087E9Q2"/>
<accession>A0A087E9Q2</accession>
<evidence type="ECO:0000256" key="1">
    <source>
        <dbReference type="ARBA" id="ARBA00008007"/>
    </source>
</evidence>